<name>A0AAP4BZI4_9CORY</name>
<keyword evidence="1" id="KW-0472">Membrane</keyword>
<feature type="transmembrane region" description="Helical" evidence="1">
    <location>
        <begin position="316"/>
        <end position="337"/>
    </location>
</feature>
<reference evidence="2" key="1">
    <citation type="submission" date="2023-05" db="EMBL/GenBank/DDBJ databases">
        <title>Metabolic capabilities are highly conserved among human nasal-associated Corynebacterium species in pangenomic analyses.</title>
        <authorList>
            <person name="Tran T.H."/>
            <person name="Roberts A.Q."/>
            <person name="Escapa I.F."/>
            <person name="Gao W."/>
            <person name="Conlan S."/>
            <person name="Kong H."/>
            <person name="Segre J.A."/>
            <person name="Kelly M.S."/>
            <person name="Lemon K.P."/>
        </authorList>
    </citation>
    <scope>NUCLEOTIDE SEQUENCE</scope>
    <source>
        <strain evidence="2">KPL2654</strain>
    </source>
</reference>
<keyword evidence="1" id="KW-1133">Transmembrane helix</keyword>
<dbReference type="EMBL" id="JASNVP010000005">
    <property type="protein sequence ID" value="MDK4326162.1"/>
    <property type="molecule type" value="Genomic_DNA"/>
</dbReference>
<dbReference type="RefSeq" id="WP_284589704.1">
    <property type="nucleotide sequence ID" value="NZ_JASNVP010000005.1"/>
</dbReference>
<evidence type="ECO:0008006" key="4">
    <source>
        <dbReference type="Google" id="ProtNLM"/>
    </source>
</evidence>
<gene>
    <name evidence="2" type="ORF">QPX54_06495</name>
</gene>
<keyword evidence="1" id="KW-0812">Transmembrane</keyword>
<feature type="transmembrane region" description="Helical" evidence="1">
    <location>
        <begin position="277"/>
        <end position="295"/>
    </location>
</feature>
<protein>
    <recommendedName>
        <fullName evidence="4">Phage tail tape measure protein</fullName>
    </recommendedName>
</protein>
<evidence type="ECO:0000313" key="3">
    <source>
        <dbReference type="Proteomes" id="UP001226160"/>
    </source>
</evidence>
<dbReference type="AlphaFoldDB" id="A0AAP4BZI4"/>
<comment type="caution">
    <text evidence="2">The sequence shown here is derived from an EMBL/GenBank/DDBJ whole genome shotgun (WGS) entry which is preliminary data.</text>
</comment>
<accession>A0AAP4BZI4</accession>
<sequence>MSKSAILSVRIIADAAKAKAGFNQAAKGADDFQKSAGSSLAKYEQHLNKATAAMSAVSAGVIAMGKKSLEAASNLQQSTGAVESVFKGQAARVKEFSDAAAQAVGLSKNQYNELASVLGAQLKNIGVEQGALVGQTNDLIKTGADLAATFGGTTADAVSALSALMRGERDPIERYGVSIKQATIEAKLAEMGLKGLEGEAKTAAETQATLALLTEQTSSSLGQFSREADTAAGAQQRAAAEWENAKASLGEALLPYAAEAARVLGDMAKAIGEHPELFQLAAGAVLGLTGALLGLKTTITVVQTLKTANDLLNLSMLANPYVAVAAAVAALVGWFVYAYNTNEDFRASVDRIAGALKTGFLWALEEATTLLGIVAKGFTNPRDAMIQFANIAQDRLQTVQNFLAGVQAWLAKVSESATGPGKWIAHGFQIAIDKIRDFIDWIQSAWEWVTSFGQAGGFNGGHAYGYFSAPPADLYMTPNLDDILRFAHADPELTAARAATFAPRPRITPVAKTVDPVVIHVNIADSVIGDEDHLARTITRAIEKANNRRGKGLL</sequence>
<proteinExistence type="predicted"/>
<organism evidence="2 3">
    <name type="scientific">Corynebacterium propinquum</name>
    <dbReference type="NCBI Taxonomy" id="43769"/>
    <lineage>
        <taxon>Bacteria</taxon>
        <taxon>Bacillati</taxon>
        <taxon>Actinomycetota</taxon>
        <taxon>Actinomycetes</taxon>
        <taxon>Mycobacteriales</taxon>
        <taxon>Corynebacteriaceae</taxon>
        <taxon>Corynebacterium</taxon>
    </lineage>
</organism>
<evidence type="ECO:0000256" key="1">
    <source>
        <dbReference type="SAM" id="Phobius"/>
    </source>
</evidence>
<evidence type="ECO:0000313" key="2">
    <source>
        <dbReference type="EMBL" id="MDK4326162.1"/>
    </source>
</evidence>
<dbReference type="Proteomes" id="UP001226160">
    <property type="component" value="Unassembled WGS sequence"/>
</dbReference>